<keyword evidence="2" id="KW-1133">Transmembrane helix</keyword>
<evidence type="ECO:0000256" key="2">
    <source>
        <dbReference type="SAM" id="Phobius"/>
    </source>
</evidence>
<name>A0A815H354_ADIRI</name>
<feature type="region of interest" description="Disordered" evidence="1">
    <location>
        <begin position="166"/>
        <end position="219"/>
    </location>
</feature>
<protein>
    <recommendedName>
        <fullName evidence="5">VWFA domain-containing protein</fullName>
    </recommendedName>
</protein>
<keyword evidence="2" id="KW-0472">Membrane</keyword>
<comment type="caution">
    <text evidence="3">The sequence shown here is derived from an EMBL/GenBank/DDBJ whole genome shotgun (WGS) entry which is preliminary data.</text>
</comment>
<sequence>LTDPRGIDRLFIDSPSGFTPLAKKIREVIAFARENTDKTKKVLLFIATDGLPTYDDGYPNLDEFKRVIRDEIDHEKIHIMFLLCTDEQESVDYLTAFRTTVPNVHVCDDYETERRSMRHVYGGNYQFTRTDYYIHALFALSFQFSFGVNTFFHFTTHRTNLKERMGNCCSGLQKDGKNGPPPPDRQSGPPPPPVRGRDDDNRGGDPRGGGPGPAGRQKK</sequence>
<proteinExistence type="predicted"/>
<dbReference type="AlphaFoldDB" id="A0A815H354"/>
<evidence type="ECO:0000256" key="1">
    <source>
        <dbReference type="SAM" id="MobiDB-lite"/>
    </source>
</evidence>
<accession>A0A815H354</accession>
<evidence type="ECO:0008006" key="5">
    <source>
        <dbReference type="Google" id="ProtNLM"/>
    </source>
</evidence>
<dbReference type="Proteomes" id="UP000663828">
    <property type="component" value="Unassembled WGS sequence"/>
</dbReference>
<organism evidence="3 4">
    <name type="scientific">Adineta ricciae</name>
    <name type="common">Rotifer</name>
    <dbReference type="NCBI Taxonomy" id="249248"/>
    <lineage>
        <taxon>Eukaryota</taxon>
        <taxon>Metazoa</taxon>
        <taxon>Spiralia</taxon>
        <taxon>Gnathifera</taxon>
        <taxon>Rotifera</taxon>
        <taxon>Eurotatoria</taxon>
        <taxon>Bdelloidea</taxon>
        <taxon>Adinetida</taxon>
        <taxon>Adinetidae</taxon>
        <taxon>Adineta</taxon>
    </lineage>
</organism>
<gene>
    <name evidence="3" type="ORF">XAT740_LOCUS31250</name>
</gene>
<feature type="non-terminal residue" evidence="3">
    <location>
        <position position="1"/>
    </location>
</feature>
<evidence type="ECO:0000313" key="4">
    <source>
        <dbReference type="Proteomes" id="UP000663828"/>
    </source>
</evidence>
<evidence type="ECO:0000313" key="3">
    <source>
        <dbReference type="EMBL" id="CAF1346590.1"/>
    </source>
</evidence>
<feature type="compositionally biased region" description="Pro residues" evidence="1">
    <location>
        <begin position="179"/>
        <end position="194"/>
    </location>
</feature>
<feature type="compositionally biased region" description="Basic and acidic residues" evidence="1">
    <location>
        <begin position="195"/>
        <end position="205"/>
    </location>
</feature>
<keyword evidence="2" id="KW-0812">Transmembrane</keyword>
<reference evidence="3" key="1">
    <citation type="submission" date="2021-02" db="EMBL/GenBank/DDBJ databases">
        <authorList>
            <person name="Nowell W R."/>
        </authorList>
    </citation>
    <scope>NUCLEOTIDE SEQUENCE</scope>
</reference>
<keyword evidence="4" id="KW-1185">Reference proteome</keyword>
<dbReference type="EMBL" id="CAJNOR010002836">
    <property type="protein sequence ID" value="CAF1346590.1"/>
    <property type="molecule type" value="Genomic_DNA"/>
</dbReference>
<feature type="transmembrane region" description="Helical" evidence="2">
    <location>
        <begin position="132"/>
        <end position="155"/>
    </location>
</feature>